<keyword evidence="2" id="KW-0813">Transport</keyword>
<dbReference type="InterPro" id="IPR003439">
    <property type="entry name" value="ABC_transporter-like_ATP-bd"/>
</dbReference>
<evidence type="ECO:0000313" key="10">
    <source>
        <dbReference type="Proteomes" id="UP000678016"/>
    </source>
</evidence>
<keyword evidence="3" id="KW-0547">Nucleotide-binding</keyword>
<evidence type="ECO:0000256" key="2">
    <source>
        <dbReference type="ARBA" id="ARBA00022448"/>
    </source>
</evidence>
<dbReference type="SMART" id="SM00382">
    <property type="entry name" value="AAA"/>
    <property type="match status" value="1"/>
</dbReference>
<dbReference type="InterPro" id="IPR003593">
    <property type="entry name" value="AAA+_ATPase"/>
</dbReference>
<dbReference type="InterPro" id="IPR050763">
    <property type="entry name" value="ABC_transporter_ATP-binding"/>
</dbReference>
<organism evidence="9 10">
    <name type="scientific">Nocardiopsis akebiae</name>
    <dbReference type="NCBI Taxonomy" id="2831968"/>
    <lineage>
        <taxon>Bacteria</taxon>
        <taxon>Bacillati</taxon>
        <taxon>Actinomycetota</taxon>
        <taxon>Actinomycetes</taxon>
        <taxon>Streptosporangiales</taxon>
        <taxon>Nocardiopsidaceae</taxon>
        <taxon>Nocardiopsis</taxon>
    </lineage>
</organism>
<dbReference type="Gene3D" id="3.40.50.300">
    <property type="entry name" value="P-loop containing nucleotide triphosphate hydrolases"/>
    <property type="match status" value="1"/>
</dbReference>
<evidence type="ECO:0000256" key="7">
    <source>
        <dbReference type="SAM" id="MobiDB-lite"/>
    </source>
</evidence>
<accession>A0ABX8C863</accession>
<dbReference type="PANTHER" id="PTHR42711:SF5">
    <property type="entry name" value="ABC TRANSPORTER ATP-BINDING PROTEIN NATA"/>
    <property type="match status" value="1"/>
</dbReference>
<keyword evidence="10" id="KW-1185">Reference proteome</keyword>
<dbReference type="Proteomes" id="UP000678016">
    <property type="component" value="Chromosome"/>
</dbReference>
<name>A0ABX8C863_9ACTN</name>
<dbReference type="SUPFAM" id="SSF52540">
    <property type="entry name" value="P-loop containing nucleoside triphosphate hydrolases"/>
    <property type="match status" value="1"/>
</dbReference>
<sequence>MENTPLNGSGPRAMVRARGLTKRFGGVEAVRGVDLDVAPGELFGLLGPNGAGKSTLIGMLSTLVTPTSGTGSIAGFDIVRERPDVRRSIGLVFQEQTLDRYLTGWYNLRFHAEIYGVPPEEVDERVSRALRDVGLWEERERLAGTYSGGMRRRLEIARGLLHGPRLLFLDEPTAGLDPRSREAIWDRVRELNEREGVTVLMTTHYLEEAENCGRIAIIDGGGIVTVGSPAELKAGIGRDRVEIVARDPGALCERLRPILDTAPVVEGDTVWFTVADGRRFVPRLFAETDTEITSVQVRSPSLDDVFLAHTGRGINTPAEERGEGAAPSVEGAGR</sequence>
<evidence type="ECO:0000259" key="8">
    <source>
        <dbReference type="PROSITE" id="PS50893"/>
    </source>
</evidence>
<evidence type="ECO:0000256" key="6">
    <source>
        <dbReference type="ARBA" id="ARBA00049985"/>
    </source>
</evidence>
<keyword evidence="4 9" id="KW-0067">ATP-binding</keyword>
<dbReference type="PROSITE" id="PS00211">
    <property type="entry name" value="ABC_TRANSPORTER_1"/>
    <property type="match status" value="1"/>
</dbReference>
<gene>
    <name evidence="9" type="ORF">KGD83_01485</name>
</gene>
<proteinExistence type="inferred from homology"/>
<protein>
    <submittedName>
        <fullName evidence="9">ATP-binding cassette domain-containing protein</fullName>
    </submittedName>
</protein>
<evidence type="ECO:0000256" key="5">
    <source>
        <dbReference type="ARBA" id="ARBA00023251"/>
    </source>
</evidence>
<dbReference type="NCBIfam" id="TIGR01188">
    <property type="entry name" value="drrA"/>
    <property type="match status" value="1"/>
</dbReference>
<evidence type="ECO:0000256" key="1">
    <source>
        <dbReference type="ARBA" id="ARBA00004413"/>
    </source>
</evidence>
<dbReference type="Pfam" id="PF00005">
    <property type="entry name" value="ABC_tran"/>
    <property type="match status" value="1"/>
</dbReference>
<dbReference type="InterPro" id="IPR017871">
    <property type="entry name" value="ABC_transporter-like_CS"/>
</dbReference>
<evidence type="ECO:0000256" key="4">
    <source>
        <dbReference type="ARBA" id="ARBA00022840"/>
    </source>
</evidence>
<dbReference type="EMBL" id="CP074132">
    <property type="protein sequence ID" value="QUX29301.1"/>
    <property type="molecule type" value="Genomic_DNA"/>
</dbReference>
<feature type="domain" description="ABC transporter" evidence="8">
    <location>
        <begin position="15"/>
        <end position="245"/>
    </location>
</feature>
<dbReference type="GO" id="GO:0005524">
    <property type="term" value="F:ATP binding"/>
    <property type="evidence" value="ECO:0007669"/>
    <property type="project" value="UniProtKB-KW"/>
</dbReference>
<dbReference type="Pfam" id="PF13732">
    <property type="entry name" value="DrrA1-3_C"/>
    <property type="match status" value="1"/>
</dbReference>
<keyword evidence="5" id="KW-0046">Antibiotic resistance</keyword>
<evidence type="ECO:0000256" key="3">
    <source>
        <dbReference type="ARBA" id="ARBA00022741"/>
    </source>
</evidence>
<comment type="subcellular location">
    <subcellularLocation>
        <location evidence="1">Cell membrane</location>
        <topology evidence="1">Peripheral membrane protein</topology>
        <orientation evidence="1">Cytoplasmic side</orientation>
    </subcellularLocation>
</comment>
<dbReference type="InterPro" id="IPR025302">
    <property type="entry name" value="DrrA1/2-like_C"/>
</dbReference>
<dbReference type="RefSeq" id="WP_212642172.1">
    <property type="nucleotide sequence ID" value="NZ_CP074132.1"/>
</dbReference>
<dbReference type="PANTHER" id="PTHR42711">
    <property type="entry name" value="ABC TRANSPORTER ATP-BINDING PROTEIN"/>
    <property type="match status" value="1"/>
</dbReference>
<dbReference type="PROSITE" id="PS50893">
    <property type="entry name" value="ABC_TRANSPORTER_2"/>
    <property type="match status" value="1"/>
</dbReference>
<feature type="region of interest" description="Disordered" evidence="7">
    <location>
        <begin position="313"/>
        <end position="334"/>
    </location>
</feature>
<comment type="similarity">
    <text evidence="6">Belongs to the ABC transporter superfamily. Drug exporter-1 (DrugE1) (TC 3.A.1.105) family.</text>
</comment>
<dbReference type="InterPro" id="IPR027417">
    <property type="entry name" value="P-loop_NTPase"/>
</dbReference>
<evidence type="ECO:0000313" key="9">
    <source>
        <dbReference type="EMBL" id="QUX29301.1"/>
    </source>
</evidence>
<dbReference type="InterPro" id="IPR005894">
    <property type="entry name" value="DrrA"/>
</dbReference>
<reference evidence="10" key="1">
    <citation type="submission" date="2021-05" db="EMBL/GenBank/DDBJ databases">
        <title>Direct Submission.</title>
        <authorList>
            <person name="Li K."/>
            <person name="Gao J."/>
        </authorList>
    </citation>
    <scope>NUCLEOTIDE SEQUENCE [LARGE SCALE GENOMIC DNA]</scope>
    <source>
        <strain evidence="10">HDS12</strain>
    </source>
</reference>